<organism evidence="4 5">
    <name type="scientific">Pelagicoccus albus</name>
    <dbReference type="NCBI Taxonomy" id="415222"/>
    <lineage>
        <taxon>Bacteria</taxon>
        <taxon>Pseudomonadati</taxon>
        <taxon>Verrucomicrobiota</taxon>
        <taxon>Opitutia</taxon>
        <taxon>Puniceicoccales</taxon>
        <taxon>Pelagicoccaceae</taxon>
        <taxon>Pelagicoccus</taxon>
    </lineage>
</organism>
<dbReference type="Gene3D" id="3.40.50.300">
    <property type="entry name" value="P-loop containing nucleotide triphosphate hydrolases"/>
    <property type="match status" value="1"/>
</dbReference>
<dbReference type="PANTHER" id="PTHR43582:SF2">
    <property type="entry name" value="LINEARMYCIN RESISTANCE ATP-BINDING PROTEIN LNRL"/>
    <property type="match status" value="1"/>
</dbReference>
<dbReference type="EMBL" id="JACHVC010000012">
    <property type="protein sequence ID" value="MBC2607165.1"/>
    <property type="molecule type" value="Genomic_DNA"/>
</dbReference>
<dbReference type="PANTHER" id="PTHR43582">
    <property type="entry name" value="LINEARMYCIN RESISTANCE ATP-BINDING PROTEIN LNRL"/>
    <property type="match status" value="1"/>
</dbReference>
<evidence type="ECO:0000256" key="2">
    <source>
        <dbReference type="ARBA" id="ARBA00022840"/>
    </source>
</evidence>
<evidence type="ECO:0000313" key="5">
    <source>
        <dbReference type="Proteomes" id="UP000526501"/>
    </source>
</evidence>
<dbReference type="RefSeq" id="WP_185661022.1">
    <property type="nucleotide sequence ID" value="NZ_CAWPOO010000012.1"/>
</dbReference>
<evidence type="ECO:0000256" key="1">
    <source>
        <dbReference type="ARBA" id="ARBA00022741"/>
    </source>
</evidence>
<comment type="caution">
    <text evidence="4">The sequence shown here is derived from an EMBL/GenBank/DDBJ whole genome shotgun (WGS) entry which is preliminary data.</text>
</comment>
<dbReference type="InterPro" id="IPR027417">
    <property type="entry name" value="P-loop_NTPase"/>
</dbReference>
<evidence type="ECO:0000313" key="4">
    <source>
        <dbReference type="EMBL" id="MBC2607165.1"/>
    </source>
</evidence>
<dbReference type="PROSITE" id="PS00211">
    <property type="entry name" value="ABC_TRANSPORTER_1"/>
    <property type="match status" value="1"/>
</dbReference>
<evidence type="ECO:0000259" key="3">
    <source>
        <dbReference type="PROSITE" id="PS50893"/>
    </source>
</evidence>
<keyword evidence="1" id="KW-0547">Nucleotide-binding</keyword>
<dbReference type="CDD" id="cd03230">
    <property type="entry name" value="ABC_DR_subfamily_A"/>
    <property type="match status" value="1"/>
</dbReference>
<protein>
    <submittedName>
        <fullName evidence="4">ABC transporter ATP-binding protein</fullName>
    </submittedName>
</protein>
<dbReference type="SMART" id="SM00382">
    <property type="entry name" value="AAA"/>
    <property type="match status" value="1"/>
</dbReference>
<reference evidence="4 5" key="1">
    <citation type="submission" date="2020-07" db="EMBL/GenBank/DDBJ databases">
        <authorList>
            <person name="Feng X."/>
        </authorList>
    </citation>
    <scope>NUCLEOTIDE SEQUENCE [LARGE SCALE GENOMIC DNA]</scope>
    <source>
        <strain evidence="4 5">JCM23202</strain>
    </source>
</reference>
<dbReference type="Pfam" id="PF00005">
    <property type="entry name" value="ABC_tran"/>
    <property type="match status" value="1"/>
</dbReference>
<dbReference type="InterPro" id="IPR003439">
    <property type="entry name" value="ABC_transporter-like_ATP-bd"/>
</dbReference>
<dbReference type="InterPro" id="IPR003593">
    <property type="entry name" value="AAA+_ATPase"/>
</dbReference>
<feature type="domain" description="ABC transporter" evidence="3">
    <location>
        <begin position="4"/>
        <end position="234"/>
    </location>
</feature>
<dbReference type="SUPFAM" id="SSF52540">
    <property type="entry name" value="P-loop containing nucleoside triphosphate hydrolases"/>
    <property type="match status" value="1"/>
</dbReference>
<dbReference type="PROSITE" id="PS50893">
    <property type="entry name" value="ABC_TRANSPORTER_2"/>
    <property type="match status" value="1"/>
</dbReference>
<gene>
    <name evidence="4" type="ORF">H5P27_14015</name>
</gene>
<name>A0A7X1B7M7_9BACT</name>
<accession>A0A7X1B7M7</accession>
<keyword evidence="5" id="KW-1185">Reference proteome</keyword>
<sequence length="307" mass="33923">MSILLAQNLSKRFGSIQALDQLELAIDKGVFFGLLGPNGAGKSTFMSVVTGFLTADSGNIQIDGETLDPSNSQQNRLVGFAPQNIALYKELSAEKNLQIFGKLFGLKGKELSRQIDYALEVAQLTDRRKSSVKAFSGGMKRRLNIAVALMHKPKILLCDEPTVGVDPQSRNAIFDTLLGLKSEGMTIVYSTHYMEEAERLCDEIGIIDAGKILRCGSPDSLLRELPRTNLITARASSLSPEQREAIEQFGEVMEQGAALQLKTPPEFKLSRFYQWTEEQGLDASEFQMEQPSLEALFLNLTGKDLRE</sequence>
<dbReference type="GO" id="GO:0005524">
    <property type="term" value="F:ATP binding"/>
    <property type="evidence" value="ECO:0007669"/>
    <property type="project" value="UniProtKB-KW"/>
</dbReference>
<proteinExistence type="predicted"/>
<keyword evidence="2 4" id="KW-0067">ATP-binding</keyword>
<dbReference type="InterPro" id="IPR017871">
    <property type="entry name" value="ABC_transporter-like_CS"/>
</dbReference>
<dbReference type="GO" id="GO:0016887">
    <property type="term" value="F:ATP hydrolysis activity"/>
    <property type="evidence" value="ECO:0007669"/>
    <property type="project" value="InterPro"/>
</dbReference>
<dbReference type="Proteomes" id="UP000526501">
    <property type="component" value="Unassembled WGS sequence"/>
</dbReference>
<dbReference type="AlphaFoldDB" id="A0A7X1B7M7"/>